<dbReference type="KEGG" id="sle:sle1_009"/>
<name>A0A0F7VQQ7_STRLW</name>
<evidence type="ECO:0000256" key="1">
    <source>
        <dbReference type="SAM" id="Phobius"/>
    </source>
</evidence>
<protein>
    <submittedName>
        <fullName evidence="2">Sle1_009 protein</fullName>
    </submittedName>
</protein>
<gene>
    <name evidence="2" type="ORF">sle1_009</name>
</gene>
<dbReference type="AlphaFoldDB" id="A0A0F7VQQ7"/>
<keyword evidence="1" id="KW-0812">Transmembrane</keyword>
<proteinExistence type="predicted"/>
<sequence>MSARRAALVHYCLAGVWALLVIPTLLFWKNSVLWVAAMSLYANFVGHLSAAKASRAEQEAQK</sequence>
<geneLocation type="plasmid" evidence="2 3">
    <name>pSLE1</name>
</geneLocation>
<keyword evidence="2" id="KW-0614">Plasmid</keyword>
<reference evidence="3" key="1">
    <citation type="submission" date="2015-02" db="EMBL/GenBank/DDBJ databases">
        <authorList>
            <person name="Gomez-Escribano P.J."/>
        </authorList>
    </citation>
    <scope>NUCLEOTIDE SEQUENCE [LARGE SCALE GENOMIC DNA]</scope>
    <source>
        <strain evidence="3">C34 (DSM 42122 / NRRL B-24963)</strain>
        <plasmid evidence="3">pSLE1</plasmid>
    </source>
</reference>
<feature type="transmembrane region" description="Helical" evidence="1">
    <location>
        <begin position="32"/>
        <end position="51"/>
    </location>
</feature>
<keyword evidence="1" id="KW-0472">Membrane</keyword>
<dbReference type="Proteomes" id="UP000035016">
    <property type="component" value="Plasmid pSLE1"/>
</dbReference>
<accession>A0A0F7VQQ7</accession>
<dbReference type="EMBL" id="LN831788">
    <property type="protein sequence ID" value="CQR59176.1"/>
    <property type="molecule type" value="Genomic_DNA"/>
</dbReference>
<dbReference type="RefSeq" id="WP_047121229.1">
    <property type="nucleotide sequence ID" value="NZ_LN831788.1"/>
</dbReference>
<keyword evidence="1" id="KW-1133">Transmembrane helix</keyword>
<evidence type="ECO:0000313" key="3">
    <source>
        <dbReference type="Proteomes" id="UP000035016"/>
    </source>
</evidence>
<dbReference type="PATRIC" id="fig|1437453.6.peg.7133"/>
<organism evidence="2 3">
    <name type="scientific">Streptomyces leeuwenhoekii</name>
    <dbReference type="NCBI Taxonomy" id="1437453"/>
    <lineage>
        <taxon>Bacteria</taxon>
        <taxon>Bacillati</taxon>
        <taxon>Actinomycetota</taxon>
        <taxon>Actinomycetes</taxon>
        <taxon>Kitasatosporales</taxon>
        <taxon>Streptomycetaceae</taxon>
        <taxon>Streptomyces</taxon>
    </lineage>
</organism>
<evidence type="ECO:0000313" key="2">
    <source>
        <dbReference type="EMBL" id="CQR59176.1"/>
    </source>
</evidence>
<feature type="transmembrane region" description="Helical" evidence="1">
    <location>
        <begin position="7"/>
        <end position="26"/>
    </location>
</feature>